<dbReference type="HAMAP" id="MF_02087">
    <property type="entry name" value="PLP_homeostasis"/>
    <property type="match status" value="1"/>
</dbReference>
<dbReference type="Gene3D" id="3.20.20.10">
    <property type="entry name" value="Alanine racemase"/>
    <property type="match status" value="1"/>
</dbReference>
<dbReference type="Pfam" id="PF01168">
    <property type="entry name" value="Ala_racemase_N"/>
    <property type="match status" value="1"/>
</dbReference>
<dbReference type="RefSeq" id="WP_249300742.1">
    <property type="nucleotide sequence ID" value="NZ_JACRSP010000003.1"/>
</dbReference>
<dbReference type="NCBIfam" id="TIGR00044">
    <property type="entry name" value="YggS family pyridoxal phosphate-dependent enzyme"/>
    <property type="match status" value="1"/>
</dbReference>
<evidence type="ECO:0000256" key="3">
    <source>
        <dbReference type="PIRSR" id="PIRSR004848-1"/>
    </source>
</evidence>
<comment type="similarity">
    <text evidence="2 4">Belongs to the pyridoxal phosphate-binding protein YggS/PROSC family.</text>
</comment>
<keyword evidence="1 2" id="KW-0663">Pyridoxal phosphate</keyword>
<comment type="function">
    <text evidence="2">Pyridoxal 5'-phosphate (PLP)-binding protein, which is involved in PLP homeostasis.</text>
</comment>
<keyword evidence="7" id="KW-1185">Reference proteome</keyword>
<evidence type="ECO:0000256" key="4">
    <source>
        <dbReference type="RuleBase" id="RU004514"/>
    </source>
</evidence>
<dbReference type="EMBL" id="JACRSP010000003">
    <property type="protein sequence ID" value="MBC8536817.1"/>
    <property type="molecule type" value="Genomic_DNA"/>
</dbReference>
<evidence type="ECO:0000313" key="7">
    <source>
        <dbReference type="Proteomes" id="UP000620366"/>
    </source>
</evidence>
<comment type="cofactor">
    <cofactor evidence="3">
        <name>pyridoxal 5'-phosphate</name>
        <dbReference type="ChEBI" id="CHEBI:597326"/>
    </cofactor>
</comment>
<dbReference type="SUPFAM" id="SSF51419">
    <property type="entry name" value="PLP-binding barrel"/>
    <property type="match status" value="1"/>
</dbReference>
<dbReference type="InterPro" id="IPR011078">
    <property type="entry name" value="PyrdxlP_homeostasis"/>
</dbReference>
<dbReference type="PIRSF" id="PIRSF004848">
    <property type="entry name" value="YBL036c_PLPDEIII"/>
    <property type="match status" value="1"/>
</dbReference>
<dbReference type="PANTHER" id="PTHR10146:SF14">
    <property type="entry name" value="PYRIDOXAL PHOSPHATE HOMEOSTASIS PROTEIN"/>
    <property type="match status" value="1"/>
</dbReference>
<dbReference type="AlphaFoldDB" id="A0A926DFC4"/>
<accession>A0A926DFC4</accession>
<dbReference type="CDD" id="cd00635">
    <property type="entry name" value="PLPDE_III_YBL036c_like"/>
    <property type="match status" value="1"/>
</dbReference>
<dbReference type="Proteomes" id="UP000620366">
    <property type="component" value="Unassembled WGS sequence"/>
</dbReference>
<feature type="domain" description="Alanine racemase N-terminal" evidence="5">
    <location>
        <begin position="7"/>
        <end position="227"/>
    </location>
</feature>
<sequence>MSIADNLKYIEERIAAAAERSGRRREDITLIAVSKKVEPARICEAAACGVTDIGENYAQELTAKLPELPQELRKHYIGHLQSNKVKLLVGRVETIQSVDSERLAAEIERRAAALGVRQRVLVEVNLGSELRKSGVAAEQAPELVERIAAYPHVEAAGLMAIPPQCDSESEARRYFERLHRIYVDIKNKKIDNTNICLLSMGMSADFEAAIAEGSNMVRIGTAIFGSRT</sequence>
<evidence type="ECO:0000256" key="1">
    <source>
        <dbReference type="ARBA" id="ARBA00022898"/>
    </source>
</evidence>
<organism evidence="6 7">
    <name type="scientific">Feifania hominis</name>
    <dbReference type="NCBI Taxonomy" id="2763660"/>
    <lineage>
        <taxon>Bacteria</taxon>
        <taxon>Bacillati</taxon>
        <taxon>Bacillota</taxon>
        <taxon>Clostridia</taxon>
        <taxon>Eubacteriales</taxon>
        <taxon>Feifaniaceae</taxon>
        <taxon>Feifania</taxon>
    </lineage>
</organism>
<evidence type="ECO:0000313" key="6">
    <source>
        <dbReference type="EMBL" id="MBC8536817.1"/>
    </source>
</evidence>
<dbReference type="InterPro" id="IPR029066">
    <property type="entry name" value="PLP-binding_barrel"/>
</dbReference>
<dbReference type="GO" id="GO:0030170">
    <property type="term" value="F:pyridoxal phosphate binding"/>
    <property type="evidence" value="ECO:0007669"/>
    <property type="project" value="UniProtKB-UniRule"/>
</dbReference>
<dbReference type="FunFam" id="3.20.20.10:FF:000018">
    <property type="entry name" value="Pyridoxal phosphate homeostasis protein"/>
    <property type="match status" value="1"/>
</dbReference>
<comment type="caution">
    <text evidence="6">The sequence shown here is derived from an EMBL/GenBank/DDBJ whole genome shotgun (WGS) entry which is preliminary data.</text>
</comment>
<evidence type="ECO:0000259" key="5">
    <source>
        <dbReference type="Pfam" id="PF01168"/>
    </source>
</evidence>
<proteinExistence type="inferred from homology"/>
<feature type="modified residue" description="N6-(pyridoxal phosphate)lysine" evidence="2 3">
    <location>
        <position position="35"/>
    </location>
</feature>
<reference evidence="6" key="1">
    <citation type="submission" date="2020-08" db="EMBL/GenBank/DDBJ databases">
        <title>Genome public.</title>
        <authorList>
            <person name="Liu C."/>
            <person name="Sun Q."/>
        </authorList>
    </citation>
    <scope>NUCLEOTIDE SEQUENCE</scope>
    <source>
        <strain evidence="6">BX7</strain>
    </source>
</reference>
<dbReference type="PANTHER" id="PTHR10146">
    <property type="entry name" value="PROLINE SYNTHETASE CO-TRANSCRIBED BACTERIAL HOMOLOG PROTEIN"/>
    <property type="match status" value="1"/>
</dbReference>
<dbReference type="InterPro" id="IPR001608">
    <property type="entry name" value="Ala_racemase_N"/>
</dbReference>
<name>A0A926DFC4_9FIRM</name>
<protein>
    <recommendedName>
        <fullName evidence="2">Pyridoxal phosphate homeostasis protein</fullName>
        <shortName evidence="2">PLP homeostasis protein</shortName>
    </recommendedName>
</protein>
<evidence type="ECO:0000256" key="2">
    <source>
        <dbReference type="HAMAP-Rule" id="MF_02087"/>
    </source>
</evidence>
<gene>
    <name evidence="6" type="ORF">H8695_08970</name>
</gene>